<feature type="active site" description="Proton donor/acceptor" evidence="12 14">
    <location>
        <position position="136"/>
    </location>
</feature>
<dbReference type="PANTHER" id="PTHR12128:SF66">
    <property type="entry name" value="4-HYDROXY-2-OXOGLUTARATE ALDOLASE, MITOCHONDRIAL"/>
    <property type="match status" value="1"/>
</dbReference>
<feature type="active site" description="Schiff-base intermediate with substrate" evidence="12 14">
    <location>
        <position position="164"/>
    </location>
</feature>
<dbReference type="Pfam" id="PF00701">
    <property type="entry name" value="DHDPS"/>
    <property type="match status" value="1"/>
</dbReference>
<dbReference type="EC" id="4.3.3.7" evidence="4 12"/>
<keyword evidence="7 12" id="KW-0220">Diaminopimelate biosynthesis</keyword>
<dbReference type="HAMAP" id="MF_00418">
    <property type="entry name" value="DapA"/>
    <property type="match status" value="1"/>
</dbReference>
<evidence type="ECO:0000256" key="11">
    <source>
        <dbReference type="ARBA" id="ARBA00047836"/>
    </source>
</evidence>
<comment type="function">
    <text evidence="1 12">Catalyzes the condensation of (S)-aspartate-beta-semialdehyde [(S)-ASA] and pyruvate to 4-hydroxy-tetrahydrodipicolinate (HTPA).</text>
</comment>
<feature type="binding site" evidence="12 15">
    <location>
        <position position="206"/>
    </location>
    <ligand>
        <name>pyruvate</name>
        <dbReference type="ChEBI" id="CHEBI:15361"/>
    </ligand>
</feature>
<dbReference type="AlphaFoldDB" id="A0A2N5DQY7"/>
<keyword evidence="17" id="KW-1185">Reference proteome</keyword>
<comment type="pathway">
    <text evidence="2 12">Amino-acid biosynthesis; L-lysine biosynthesis via DAP pathway; (S)-tetrahydrodipicolinate from L-aspartate: step 3/4.</text>
</comment>
<dbReference type="PROSITE" id="PS00666">
    <property type="entry name" value="DHDPS_2"/>
    <property type="match status" value="1"/>
</dbReference>
<dbReference type="PIRSF" id="PIRSF001365">
    <property type="entry name" value="DHDPS"/>
    <property type="match status" value="1"/>
</dbReference>
<evidence type="ECO:0000313" key="17">
    <source>
        <dbReference type="Proteomes" id="UP000234479"/>
    </source>
</evidence>
<keyword evidence="9 12" id="KW-0456">Lyase</keyword>
<comment type="catalytic activity">
    <reaction evidence="11 12">
        <text>L-aspartate 4-semialdehyde + pyruvate = (2S,4S)-4-hydroxy-2,3,4,5-tetrahydrodipicolinate + H2O + H(+)</text>
        <dbReference type="Rhea" id="RHEA:34171"/>
        <dbReference type="ChEBI" id="CHEBI:15361"/>
        <dbReference type="ChEBI" id="CHEBI:15377"/>
        <dbReference type="ChEBI" id="CHEBI:15378"/>
        <dbReference type="ChEBI" id="CHEBI:67139"/>
        <dbReference type="ChEBI" id="CHEBI:537519"/>
        <dbReference type="EC" id="4.3.3.7"/>
    </reaction>
</comment>
<evidence type="ECO:0000256" key="1">
    <source>
        <dbReference type="ARBA" id="ARBA00003294"/>
    </source>
</evidence>
<sequence>MVHSPFKGVIPALVTPFLNGEVDEKGFVALVERQIAGGVHGLVPVGTTGETSTLSHDEHKRVVELCVKTARGRVPVIAGAGSNSTDEAIDLARHAKTVGADAALVVTPYYNRPSQEGMYQHYKAINDAVELPVFVYNVPGRSGVDISNDTLVRLSKLPNIVGIKDATGDLTRISMQRITCGPDWVMLSGDDPTALGYMAHGGHGVISVTSNVAPDACATFMNACVSNDWETARYWQDRLIKLHKALFLDSSPGPTKFALAQLGLSTEDVRLPITPCSEAVRPAIVEAMREAGLV</sequence>
<reference evidence="16 17" key="1">
    <citation type="submission" date="2017-12" db="EMBL/GenBank/DDBJ databases">
        <title>The genome sequence of Caulobacter sp. 410.</title>
        <authorList>
            <person name="Gao J."/>
            <person name="Mao X."/>
            <person name="Sun J."/>
        </authorList>
    </citation>
    <scope>NUCLEOTIDE SEQUENCE [LARGE SCALE GENOMIC DNA]</scope>
    <source>
        <strain evidence="16 17">410</strain>
    </source>
</reference>
<dbReference type="Gene3D" id="3.20.20.70">
    <property type="entry name" value="Aldolase class I"/>
    <property type="match status" value="1"/>
</dbReference>
<keyword evidence="6 12" id="KW-0028">Amino-acid biosynthesis</keyword>
<evidence type="ECO:0000256" key="4">
    <source>
        <dbReference type="ARBA" id="ARBA00012086"/>
    </source>
</evidence>
<comment type="caution">
    <text evidence="12">Was originally thought to be a dihydrodipicolinate synthase (DHDPS), catalyzing the condensation of (S)-aspartate-beta-semialdehyde [(S)-ASA] and pyruvate to dihydrodipicolinate (DHDP). However, it was shown in E.coli that the product of the enzymatic reaction is not dihydrodipicolinate but in fact (4S)-4-hydroxy-2,3,4,5-tetrahydro-(2S)-dipicolinic acid (HTPA), and that the consecutive dehydration reaction leading to DHDP is not spontaneous but catalyzed by DapB.</text>
</comment>
<protein>
    <recommendedName>
        <fullName evidence="4 12">4-hydroxy-tetrahydrodipicolinate synthase</fullName>
        <shortName evidence="12">HTPA synthase</shortName>
        <ecNumber evidence="4 12">4.3.3.7</ecNumber>
    </recommendedName>
</protein>
<feature type="site" description="Part of a proton relay during catalysis" evidence="12">
    <location>
        <position position="47"/>
    </location>
</feature>
<accession>A0A2N5DQY7</accession>
<dbReference type="SUPFAM" id="SSF51569">
    <property type="entry name" value="Aldolase"/>
    <property type="match status" value="1"/>
</dbReference>
<dbReference type="GO" id="GO:0005829">
    <property type="term" value="C:cytosol"/>
    <property type="evidence" value="ECO:0007669"/>
    <property type="project" value="TreeGrafter"/>
</dbReference>
<evidence type="ECO:0000256" key="9">
    <source>
        <dbReference type="ARBA" id="ARBA00023239"/>
    </source>
</evidence>
<evidence type="ECO:0000256" key="3">
    <source>
        <dbReference type="ARBA" id="ARBA00007592"/>
    </source>
</evidence>
<dbReference type="SMART" id="SM01130">
    <property type="entry name" value="DHDPS"/>
    <property type="match status" value="1"/>
</dbReference>
<dbReference type="RefSeq" id="WP_101716595.1">
    <property type="nucleotide sequence ID" value="NZ_PJRS01000009.1"/>
</dbReference>
<dbReference type="InterPro" id="IPR002220">
    <property type="entry name" value="DapA-like"/>
</dbReference>
<proteinExistence type="inferred from homology"/>
<gene>
    <name evidence="12" type="primary">dapA</name>
    <name evidence="16" type="ORF">SGCZBJ_03285</name>
</gene>
<comment type="subunit">
    <text evidence="12">Homotetramer; dimer of dimers.</text>
</comment>
<dbReference type="EMBL" id="PJRS01000009">
    <property type="protein sequence ID" value="PLR28481.1"/>
    <property type="molecule type" value="Genomic_DNA"/>
</dbReference>
<evidence type="ECO:0000256" key="10">
    <source>
        <dbReference type="ARBA" id="ARBA00023270"/>
    </source>
</evidence>
<organism evidence="16 17">
    <name type="scientific">Caulobacter zeae</name>
    <dbReference type="NCBI Taxonomy" id="2055137"/>
    <lineage>
        <taxon>Bacteria</taxon>
        <taxon>Pseudomonadati</taxon>
        <taxon>Pseudomonadota</taxon>
        <taxon>Alphaproteobacteria</taxon>
        <taxon>Caulobacterales</taxon>
        <taxon>Caulobacteraceae</taxon>
        <taxon>Caulobacter</taxon>
    </lineage>
</organism>
<dbReference type="PANTHER" id="PTHR12128">
    <property type="entry name" value="DIHYDRODIPICOLINATE SYNTHASE"/>
    <property type="match status" value="1"/>
</dbReference>
<dbReference type="NCBIfam" id="TIGR00674">
    <property type="entry name" value="dapA"/>
    <property type="match status" value="1"/>
</dbReference>
<dbReference type="PRINTS" id="PR00146">
    <property type="entry name" value="DHPICSNTHASE"/>
</dbReference>
<comment type="similarity">
    <text evidence="3 12 13">Belongs to the DapA family.</text>
</comment>
<comment type="caution">
    <text evidence="16">The sequence shown here is derived from an EMBL/GenBank/DDBJ whole genome shotgun (WGS) entry which is preliminary data.</text>
</comment>
<dbReference type="GO" id="GO:0009089">
    <property type="term" value="P:lysine biosynthetic process via diaminopimelate"/>
    <property type="evidence" value="ECO:0007669"/>
    <property type="project" value="UniProtKB-UniRule"/>
</dbReference>
<keyword evidence="5 12" id="KW-0963">Cytoplasm</keyword>
<evidence type="ECO:0000256" key="6">
    <source>
        <dbReference type="ARBA" id="ARBA00022605"/>
    </source>
</evidence>
<dbReference type="GO" id="GO:0019877">
    <property type="term" value="P:diaminopimelate biosynthetic process"/>
    <property type="evidence" value="ECO:0007669"/>
    <property type="project" value="UniProtKB-UniRule"/>
</dbReference>
<evidence type="ECO:0000256" key="15">
    <source>
        <dbReference type="PIRSR" id="PIRSR001365-2"/>
    </source>
</evidence>
<dbReference type="GO" id="GO:0008840">
    <property type="term" value="F:4-hydroxy-tetrahydrodipicolinate synthase activity"/>
    <property type="evidence" value="ECO:0007669"/>
    <property type="project" value="UniProtKB-UniRule"/>
</dbReference>
<dbReference type="InterPro" id="IPR005263">
    <property type="entry name" value="DapA"/>
</dbReference>
<dbReference type="Proteomes" id="UP000234479">
    <property type="component" value="Unassembled WGS sequence"/>
</dbReference>
<evidence type="ECO:0000256" key="8">
    <source>
        <dbReference type="ARBA" id="ARBA00023154"/>
    </source>
</evidence>
<evidence type="ECO:0000256" key="14">
    <source>
        <dbReference type="PIRSR" id="PIRSR001365-1"/>
    </source>
</evidence>
<evidence type="ECO:0000256" key="2">
    <source>
        <dbReference type="ARBA" id="ARBA00005120"/>
    </source>
</evidence>
<feature type="binding site" evidence="12 15">
    <location>
        <position position="48"/>
    </location>
    <ligand>
        <name>pyruvate</name>
        <dbReference type="ChEBI" id="CHEBI:15361"/>
    </ligand>
</feature>
<comment type="subcellular location">
    <subcellularLocation>
        <location evidence="12">Cytoplasm</location>
    </subcellularLocation>
</comment>
<dbReference type="InterPro" id="IPR013785">
    <property type="entry name" value="Aldolase_TIM"/>
</dbReference>
<evidence type="ECO:0000256" key="12">
    <source>
        <dbReference type="HAMAP-Rule" id="MF_00418"/>
    </source>
</evidence>
<dbReference type="InterPro" id="IPR020625">
    <property type="entry name" value="Schiff_base-form_aldolases_AS"/>
</dbReference>
<name>A0A2N5DQY7_9CAUL</name>
<dbReference type="UniPathway" id="UPA00034">
    <property type="reaction ID" value="UER00017"/>
</dbReference>
<keyword evidence="8 12" id="KW-0457">Lysine biosynthesis</keyword>
<evidence type="ECO:0000256" key="13">
    <source>
        <dbReference type="PIRNR" id="PIRNR001365"/>
    </source>
</evidence>
<evidence type="ECO:0000313" key="16">
    <source>
        <dbReference type="EMBL" id="PLR28481.1"/>
    </source>
</evidence>
<evidence type="ECO:0000256" key="7">
    <source>
        <dbReference type="ARBA" id="ARBA00022915"/>
    </source>
</evidence>
<feature type="site" description="Part of a proton relay during catalysis" evidence="12">
    <location>
        <position position="110"/>
    </location>
</feature>
<evidence type="ECO:0000256" key="5">
    <source>
        <dbReference type="ARBA" id="ARBA00022490"/>
    </source>
</evidence>
<dbReference type="CDD" id="cd00950">
    <property type="entry name" value="DHDPS"/>
    <property type="match status" value="1"/>
</dbReference>
<dbReference type="OrthoDB" id="9782828at2"/>
<keyword evidence="10 12" id="KW-0704">Schiff base</keyword>